<comment type="caution">
    <text evidence="1">The sequence shown here is derived from an EMBL/GenBank/DDBJ whole genome shotgun (WGS) entry which is preliminary data.</text>
</comment>
<organism evidence="1 2">
    <name type="scientific">Fulvivirga marina</name>
    <dbReference type="NCBI Taxonomy" id="2494733"/>
    <lineage>
        <taxon>Bacteria</taxon>
        <taxon>Pseudomonadati</taxon>
        <taxon>Bacteroidota</taxon>
        <taxon>Cytophagia</taxon>
        <taxon>Cytophagales</taxon>
        <taxon>Fulvivirgaceae</taxon>
        <taxon>Fulvivirga</taxon>
    </lineage>
</organism>
<reference evidence="1" key="1">
    <citation type="submission" date="2021-01" db="EMBL/GenBank/DDBJ databases">
        <title>Fulvivirga kasyanovii gen. nov., sp nov., a novel member of the phylum Bacteroidetes isolated from seawater in a mussel farm.</title>
        <authorList>
            <person name="Zhao L.-H."/>
            <person name="Wang Z.-J."/>
        </authorList>
    </citation>
    <scope>NUCLEOTIDE SEQUENCE</scope>
    <source>
        <strain evidence="1">29W222</strain>
    </source>
</reference>
<sequence>MPENLKSTSLTRCWVLKNNNQTRVFYSRDKKSKRSKPDQAVGIRRFRKMLLVGALKGDWKKAIIYENRQGGREVDRVDPTEIYK</sequence>
<protein>
    <submittedName>
        <fullName evidence="1">Uncharacterized protein</fullName>
    </submittedName>
</protein>
<dbReference type="RefSeq" id="WP_202855280.1">
    <property type="nucleotide sequence ID" value="NZ_JAEUGD010000018.1"/>
</dbReference>
<dbReference type="Proteomes" id="UP000614216">
    <property type="component" value="Unassembled WGS sequence"/>
</dbReference>
<evidence type="ECO:0000313" key="1">
    <source>
        <dbReference type="EMBL" id="MBL6445736.1"/>
    </source>
</evidence>
<keyword evidence="2" id="KW-1185">Reference proteome</keyword>
<accession>A0A937FZG9</accession>
<evidence type="ECO:0000313" key="2">
    <source>
        <dbReference type="Proteomes" id="UP000614216"/>
    </source>
</evidence>
<dbReference type="EMBL" id="JAEUGD010000018">
    <property type="protein sequence ID" value="MBL6445736.1"/>
    <property type="molecule type" value="Genomic_DNA"/>
</dbReference>
<name>A0A937FZG9_9BACT</name>
<dbReference type="AlphaFoldDB" id="A0A937FZG9"/>
<gene>
    <name evidence="1" type="ORF">JMN32_05410</name>
</gene>
<proteinExistence type="predicted"/>